<dbReference type="GO" id="GO:0030246">
    <property type="term" value="F:carbohydrate binding"/>
    <property type="evidence" value="ECO:0007669"/>
    <property type="project" value="InterPro"/>
</dbReference>
<name>A0A2H0NIK2_9BACT</name>
<dbReference type="InterPro" id="IPR008965">
    <property type="entry name" value="CBM2/CBM3_carb-bd_dom_sf"/>
</dbReference>
<keyword evidence="1" id="KW-0472">Membrane</keyword>
<feature type="domain" description="Cohesin" evidence="2">
    <location>
        <begin position="86"/>
        <end position="207"/>
    </location>
</feature>
<sequence>MKRPSTHTDKNIFEKTLLEFNKLQKRNKIFIGLFLFLLFISSFVFSSLYQKLSYENAPQVKKFVPSPTPIPLPASLSLTASIPTIKKGESFDVTLNIDSPNQGVEAANFTLDFDPMYLTPATISAGNFFKIYPKKEITDNQIIITGLADIRNSKILIPKGKGNIAIIEFKALESTESTTILIRQEKSAVASKGINILDKVNNVDIKIIKAD</sequence>
<proteinExistence type="predicted"/>
<evidence type="ECO:0000313" key="3">
    <source>
        <dbReference type="EMBL" id="PIR08704.1"/>
    </source>
</evidence>
<evidence type="ECO:0000256" key="1">
    <source>
        <dbReference type="SAM" id="Phobius"/>
    </source>
</evidence>
<reference evidence="3 4" key="1">
    <citation type="submission" date="2017-09" db="EMBL/GenBank/DDBJ databases">
        <title>Depth-based differentiation of microbial function through sediment-hosted aquifers and enrichment of novel symbionts in the deep terrestrial subsurface.</title>
        <authorList>
            <person name="Probst A.J."/>
            <person name="Ladd B."/>
            <person name="Jarett J.K."/>
            <person name="Geller-Mcgrath D.E."/>
            <person name="Sieber C.M."/>
            <person name="Emerson J.B."/>
            <person name="Anantharaman K."/>
            <person name="Thomas B.C."/>
            <person name="Malmstrom R."/>
            <person name="Stieglmeier M."/>
            <person name="Klingl A."/>
            <person name="Woyke T."/>
            <person name="Ryan C.M."/>
            <person name="Banfield J.F."/>
        </authorList>
    </citation>
    <scope>NUCLEOTIDE SEQUENCE [LARGE SCALE GENOMIC DNA]</scope>
    <source>
        <strain evidence="3">CG11_big_fil_rev_8_21_14_0_20_37_11</strain>
    </source>
</reference>
<evidence type="ECO:0000259" key="2">
    <source>
        <dbReference type="Pfam" id="PF00963"/>
    </source>
</evidence>
<dbReference type="Gene3D" id="2.60.40.680">
    <property type="match status" value="1"/>
</dbReference>
<dbReference type="AlphaFoldDB" id="A0A2H0NIK2"/>
<feature type="transmembrane region" description="Helical" evidence="1">
    <location>
        <begin position="29"/>
        <end position="49"/>
    </location>
</feature>
<dbReference type="SUPFAM" id="SSF49384">
    <property type="entry name" value="Carbohydrate-binding domain"/>
    <property type="match status" value="1"/>
</dbReference>
<dbReference type="Proteomes" id="UP000230707">
    <property type="component" value="Unassembled WGS sequence"/>
</dbReference>
<evidence type="ECO:0000313" key="4">
    <source>
        <dbReference type="Proteomes" id="UP000230707"/>
    </source>
</evidence>
<organism evidence="3 4">
    <name type="scientific">Candidatus Gottesmanbacteria bacterium CG11_big_fil_rev_8_21_14_0_20_37_11</name>
    <dbReference type="NCBI Taxonomy" id="1974575"/>
    <lineage>
        <taxon>Bacteria</taxon>
        <taxon>Candidatus Gottesmaniibacteriota</taxon>
    </lineage>
</organism>
<dbReference type="Pfam" id="PF00963">
    <property type="entry name" value="Cohesin"/>
    <property type="match status" value="1"/>
</dbReference>
<accession>A0A2H0NIK2</accession>
<dbReference type="InterPro" id="IPR002102">
    <property type="entry name" value="Cohesin_dom"/>
</dbReference>
<keyword evidence="1" id="KW-0812">Transmembrane</keyword>
<gene>
    <name evidence="3" type="ORF">COV53_01640</name>
</gene>
<keyword evidence="1" id="KW-1133">Transmembrane helix</keyword>
<protein>
    <recommendedName>
        <fullName evidence="2">Cohesin domain-containing protein</fullName>
    </recommendedName>
</protein>
<dbReference type="GO" id="GO:0000272">
    <property type="term" value="P:polysaccharide catabolic process"/>
    <property type="evidence" value="ECO:0007669"/>
    <property type="project" value="InterPro"/>
</dbReference>
<comment type="caution">
    <text evidence="3">The sequence shown here is derived from an EMBL/GenBank/DDBJ whole genome shotgun (WGS) entry which is preliminary data.</text>
</comment>
<dbReference type="CDD" id="cd08547">
    <property type="entry name" value="Type_II_cohesin"/>
    <property type="match status" value="1"/>
</dbReference>
<dbReference type="EMBL" id="PCWS01000035">
    <property type="protein sequence ID" value="PIR08704.1"/>
    <property type="molecule type" value="Genomic_DNA"/>
</dbReference>